<evidence type="ECO:0000313" key="1">
    <source>
        <dbReference type="EMBL" id="MEN2793291.1"/>
    </source>
</evidence>
<comment type="caution">
    <text evidence="1">The sequence shown here is derived from an EMBL/GenBank/DDBJ whole genome shotgun (WGS) entry which is preliminary data.</text>
</comment>
<dbReference type="RefSeq" id="WP_343889943.1">
    <property type="nucleotide sequence ID" value="NZ_BAAAEH010000027.1"/>
</dbReference>
<sequence length="208" mass="21701">MTGPVGLGFRVLKGGSVVVGVTTNGNEPRIVSSSFLATAAENDRLSLEPYHVAAEMARGPDGGASAQAAAAVAEGRRRQDMCAAAGLGDIIDTLRTAGSEPVVAALLVNRAGWISDLLDYSLAFADHPPVAEGLAVRDALRFAFGRLGIDVMEMDEKSLGESASKQLGLESADIDARLKTLGTTVGKPWRKEQKLACLAAWVAVAARR</sequence>
<protein>
    <submittedName>
        <fullName evidence="1">Uncharacterized protein</fullName>
    </submittedName>
</protein>
<dbReference type="Proteomes" id="UP001419910">
    <property type="component" value="Unassembled WGS sequence"/>
</dbReference>
<accession>A0ABU9YC73</accession>
<proteinExistence type="predicted"/>
<gene>
    <name evidence="1" type="ORF">ABC974_26965</name>
</gene>
<dbReference type="EMBL" id="JBDIME010000043">
    <property type="protein sequence ID" value="MEN2793291.1"/>
    <property type="molecule type" value="Genomic_DNA"/>
</dbReference>
<keyword evidence="2" id="KW-1185">Reference proteome</keyword>
<organism evidence="1 2">
    <name type="scientific">Sphingomonas oligophenolica</name>
    <dbReference type="NCBI Taxonomy" id="301154"/>
    <lineage>
        <taxon>Bacteria</taxon>
        <taxon>Pseudomonadati</taxon>
        <taxon>Pseudomonadota</taxon>
        <taxon>Alphaproteobacteria</taxon>
        <taxon>Sphingomonadales</taxon>
        <taxon>Sphingomonadaceae</taxon>
        <taxon>Sphingomonas</taxon>
    </lineage>
</organism>
<evidence type="ECO:0000313" key="2">
    <source>
        <dbReference type="Proteomes" id="UP001419910"/>
    </source>
</evidence>
<name>A0ABU9YC73_9SPHN</name>
<reference evidence="1 2" key="1">
    <citation type="submission" date="2024-05" db="EMBL/GenBank/DDBJ databases">
        <authorList>
            <person name="Liu Q."/>
            <person name="Xin Y.-H."/>
        </authorList>
    </citation>
    <scope>NUCLEOTIDE SEQUENCE [LARGE SCALE GENOMIC DNA]</scope>
    <source>
        <strain evidence="1 2">CGMCC 1.10181</strain>
    </source>
</reference>